<evidence type="ECO:0000256" key="5">
    <source>
        <dbReference type="SAM" id="MobiDB-lite"/>
    </source>
</evidence>
<sequence>MSFCPHHLLRSRLSAGLQQRLHLGQWNRYRASAPRARYFVDDASKWNVASPREIEAFGHGLNVSAASRDAARESDQLQRPPTFESSSTPDQTYDIDPQTEDFSGSPVSQGDPAHIAPTESSTLRQARSAAPILSLSRRRTAVKRGLRPRIVYNTLTVVNGEKIPKQRLVSEEAIELEKSIRAKSLFYDGNEVRSWRVGCTELYKAKYYGRKAREELVPSKLTREDTKLLEKINADCLGEFREAWEALDKNAKADHWKRLSLWLLQHSPQKALEFLLVTSQSPDKPVFLMVSDCLLYLEAFLSQELKGKKVGSHTYDSVIETCLDPHTWPVLFLPQKGVRLYLKKAKRASVYHAYKLAYQRRAHLKAETFLCFMRRFIEFRDIDSAIKVLERLQRLRQHEFSLNSDGVMRHCCKLLLLDSVVDGPNGRNFRILPRLLELGVRPDRDMMNVVLSNAFKTGDPQLGLDMLDFMTSQGLEPDSYTYLTLLSDAVSRGDRERVQSLVQEIKSRGDLQKNPWIASKMFHAHFVFTAKHADSDADLNSIFYSMLDMYNQLHDITPLKELSIIPPEYTPPPGGGDLPPSPVALYLMIATYLRCQKRIFHAQRIYSKYRSLVLSGHETIAPLAATDHTYNEFLVAFRNDPRGLRPSVRLVEDMLQSATEASTERQETAITPAKPTVRTWTLLLSAFVFNRQPLAAEKVREMMAKHGVEYNMVTWNTIINGYANAQNIPEVANTIKAMEDQGFSIDAYTMKCLRYLRDPERLWVAVEELDKSSETGLQKTDSTSDVYDIEEEKLAGNEDLLDQGLQRLRERMEPKL</sequence>
<comment type="subunit">
    <text evidence="4">Binds to mitochondrial small subunit 15S rRNA.</text>
</comment>
<feature type="region of interest" description="Disordered" evidence="5">
    <location>
        <begin position="67"/>
        <end position="123"/>
    </location>
</feature>
<accession>A0A5M3ZDA4</accession>
<dbReference type="Proteomes" id="UP000452235">
    <property type="component" value="Unassembled WGS sequence"/>
</dbReference>
<feature type="compositionally biased region" description="Polar residues" evidence="5">
    <location>
        <begin position="77"/>
        <end position="91"/>
    </location>
</feature>
<comment type="similarity">
    <text evidence="1">Belongs to the CCM1 family.</text>
</comment>
<dbReference type="Pfam" id="PF13812">
    <property type="entry name" value="PPR_3"/>
    <property type="match status" value="2"/>
</dbReference>
<reference evidence="6 7" key="1">
    <citation type="submission" date="2020-01" db="EMBL/GenBank/DDBJ databases">
        <title>Aspergillus terreus IFO 6365 whole genome shotgun sequence.</title>
        <authorList>
            <person name="Kanamasa S."/>
            <person name="Takahashi H."/>
        </authorList>
    </citation>
    <scope>NUCLEOTIDE SEQUENCE [LARGE SCALE GENOMIC DNA]</scope>
    <source>
        <strain evidence="6 7">IFO 6365</strain>
    </source>
</reference>
<evidence type="ECO:0000256" key="1">
    <source>
        <dbReference type="ARBA" id="ARBA00006192"/>
    </source>
</evidence>
<proteinExistence type="inferred from homology"/>
<protein>
    <submittedName>
        <fullName evidence="6">Pentatricopeptide repeat protein</fullName>
    </submittedName>
</protein>
<keyword evidence="7" id="KW-1185">Reference proteome</keyword>
<name>A0A5M3ZDA4_ASPTE</name>
<comment type="function">
    <text evidence="3">Regulates mitochondrial small subunit maturation by controlling 15S rRNA 5'-end processing. Localizes to the 5' precursor of the 15S rRNA in a position that is subsequently occupied by mS47 in the mature yeast mtSSU. Uses structure and sequence-specific RNA recognition, binding to a single-stranded region of the precursor and specifically recognizing bases -6 to -1. The exchange of Ccm1 for mS47 is coupled to the irreversible removal of precursor rRNA that is accompanied by conformational changes of the mitoribosomal proteins uS5m and mS26. These conformational changes signal completion of 5'-end rRNA processing through protection of the mature 5'-end of the 15S rRNA and stabilization of mS47. The removal of the 5' precursor together with the dissociation of Ccm1 may be catalyzed by the 5'-3' exoribonuclease Pet127. Involved in the specific removal of group I introns in mitochondrial encoded transcripts.</text>
</comment>
<keyword evidence="2" id="KW-0677">Repeat</keyword>
<dbReference type="PROSITE" id="PS51375">
    <property type="entry name" value="PPR"/>
    <property type="match status" value="1"/>
</dbReference>
<dbReference type="AlphaFoldDB" id="A0A5M3ZDA4"/>
<comment type="caution">
    <text evidence="6">The sequence shown here is derived from an EMBL/GenBank/DDBJ whole genome shotgun (WGS) entry which is preliminary data.</text>
</comment>
<dbReference type="EMBL" id="BLJY01000010">
    <property type="protein sequence ID" value="GFF19324.1"/>
    <property type="molecule type" value="Genomic_DNA"/>
</dbReference>
<dbReference type="PANTHER" id="PTHR47936:SF1">
    <property type="entry name" value="PENTATRICOPEPTIDE REPEAT-CONTAINING PROTEIN GUN1, CHLOROPLASTIC"/>
    <property type="match status" value="1"/>
</dbReference>
<organism evidence="6 7">
    <name type="scientific">Aspergillus terreus</name>
    <dbReference type="NCBI Taxonomy" id="33178"/>
    <lineage>
        <taxon>Eukaryota</taxon>
        <taxon>Fungi</taxon>
        <taxon>Dikarya</taxon>
        <taxon>Ascomycota</taxon>
        <taxon>Pezizomycotina</taxon>
        <taxon>Eurotiomycetes</taxon>
        <taxon>Eurotiomycetidae</taxon>
        <taxon>Eurotiales</taxon>
        <taxon>Aspergillaceae</taxon>
        <taxon>Aspergillus</taxon>
        <taxon>Aspergillus subgen. Circumdati</taxon>
    </lineage>
</organism>
<dbReference type="OrthoDB" id="185373at2759"/>
<dbReference type="PANTHER" id="PTHR47936">
    <property type="entry name" value="PPR_LONG DOMAIN-CONTAINING PROTEIN"/>
    <property type="match status" value="1"/>
</dbReference>
<dbReference type="InterPro" id="IPR002885">
    <property type="entry name" value="PPR_rpt"/>
</dbReference>
<dbReference type="Gene3D" id="1.25.40.10">
    <property type="entry name" value="Tetratricopeptide repeat domain"/>
    <property type="match status" value="2"/>
</dbReference>
<dbReference type="NCBIfam" id="TIGR00756">
    <property type="entry name" value="PPR"/>
    <property type="match status" value="1"/>
</dbReference>
<evidence type="ECO:0000256" key="2">
    <source>
        <dbReference type="ARBA" id="ARBA00022737"/>
    </source>
</evidence>
<evidence type="ECO:0000256" key="4">
    <source>
        <dbReference type="ARBA" id="ARBA00044511"/>
    </source>
</evidence>
<dbReference type="InterPro" id="IPR011990">
    <property type="entry name" value="TPR-like_helical_dom_sf"/>
</dbReference>
<dbReference type="VEuPathDB" id="FungiDB:ATEG_08561"/>
<evidence type="ECO:0000313" key="6">
    <source>
        <dbReference type="EMBL" id="GFF19324.1"/>
    </source>
</evidence>
<evidence type="ECO:0000313" key="7">
    <source>
        <dbReference type="Proteomes" id="UP000452235"/>
    </source>
</evidence>
<evidence type="ECO:0000256" key="3">
    <source>
        <dbReference type="ARBA" id="ARBA00044493"/>
    </source>
</evidence>
<gene>
    <name evidence="6" type="ORF">ATEIFO6365_0010009700</name>
</gene>